<evidence type="ECO:0000313" key="4">
    <source>
        <dbReference type="Proteomes" id="UP000474054"/>
    </source>
</evidence>
<reference evidence="1 4" key="1">
    <citation type="submission" date="2019-10" db="EMBL/GenBank/DDBJ databases">
        <title>Comparative genomics of sulfur disproportionating microorganisms.</title>
        <authorList>
            <person name="Ward L.M."/>
            <person name="Bertran E."/>
            <person name="Johnston D."/>
        </authorList>
    </citation>
    <scope>NUCLEOTIDE SEQUENCE [LARGE SCALE GENOMIC DNA]</scope>
    <source>
        <strain evidence="1 4">DSM 3772</strain>
    </source>
</reference>
<dbReference type="Proteomes" id="UP000426328">
    <property type="component" value="Chromosome"/>
</dbReference>
<keyword evidence="3" id="KW-1185">Reference proteome</keyword>
<evidence type="ECO:0000313" key="3">
    <source>
        <dbReference type="Proteomes" id="UP000426328"/>
    </source>
</evidence>
<gene>
    <name evidence="2" type="ORF">D1866_08400</name>
    <name evidence="1" type="ORF">GFB69_11720</name>
</gene>
<dbReference type="EMBL" id="CP045482">
    <property type="protein sequence ID" value="QGR22014.1"/>
    <property type="molecule type" value="Genomic_DNA"/>
</dbReference>
<proteinExistence type="predicted"/>
<dbReference type="RefSeq" id="WP_152943111.1">
    <property type="nucleotide sequence ID" value="NZ_CP045482.1"/>
</dbReference>
<accession>A0A650CVW1</accession>
<organism evidence="2 3">
    <name type="scientific">Acidianus ambivalens</name>
    <name type="common">Desulfurolobus ambivalens</name>
    <dbReference type="NCBI Taxonomy" id="2283"/>
    <lineage>
        <taxon>Archaea</taxon>
        <taxon>Thermoproteota</taxon>
        <taxon>Thermoprotei</taxon>
        <taxon>Sulfolobales</taxon>
        <taxon>Sulfolobaceae</taxon>
        <taxon>Acidianus</taxon>
    </lineage>
</organism>
<dbReference type="AlphaFoldDB" id="A0A650CVW1"/>
<evidence type="ECO:0000313" key="1">
    <source>
        <dbReference type="EMBL" id="MQL56360.1"/>
    </source>
</evidence>
<dbReference type="GeneID" id="42779749"/>
<name>A0A650CVW1_ACIAM</name>
<dbReference type="KEGG" id="aamb:D1866_08400"/>
<dbReference type="Proteomes" id="UP000474054">
    <property type="component" value="Unassembled WGS sequence"/>
</dbReference>
<evidence type="ECO:0000313" key="2">
    <source>
        <dbReference type="EMBL" id="QGR22014.1"/>
    </source>
</evidence>
<sequence length="240" mass="27831">MISKVGKLPIADKEFVKSWCSDFSNIVECIPSAIKSGNTIILELNSGIFRKKLKLNYYIKLDKNFFQVNFINEDNKLRLSIIIDDEPFFQIYYEGANENEFKRIMDEIGKNIKEKLYLSYIRYKDEIRNAILSDKLKNVSFVTRIVARSKLLIEREIYTTDIISVIEEILSSISPQPVLYISGYGDGVFRLIFINGEFKGIYINYNGKESYTEEELKNLKGKFKISVYSAKLGDILSNEE</sequence>
<dbReference type="EMBL" id="WHYS01000003">
    <property type="protein sequence ID" value="MQL56360.1"/>
    <property type="molecule type" value="Genomic_DNA"/>
</dbReference>
<reference evidence="2 3" key="2">
    <citation type="submission" date="2019-10" db="EMBL/GenBank/DDBJ databases">
        <title>Genome Sequences from Six Type Strain Members of the Archaeal Family Sulfolobaceae: Acidianus ambivalens, Acidianus infernus, Metallosphaera prunae, Stygiolobus azoricus, Sulfolobus metallicus, and Sulfurisphaera ohwakuensis.</title>
        <authorList>
            <person name="Counts J.A."/>
            <person name="Kelly R.M."/>
        </authorList>
    </citation>
    <scope>NUCLEOTIDE SEQUENCE [LARGE SCALE GENOMIC DNA]</scope>
    <source>
        <strain evidence="2 3">LEI 10</strain>
    </source>
</reference>
<protein>
    <submittedName>
        <fullName evidence="2">Uncharacterized protein</fullName>
    </submittedName>
</protein>